<dbReference type="Proteomes" id="UP000191987">
    <property type="component" value="Unassembled WGS sequence"/>
</dbReference>
<dbReference type="RefSeq" id="WP_244557304.1">
    <property type="nucleotide sequence ID" value="NZ_LT009748.1"/>
</dbReference>
<protein>
    <submittedName>
        <fullName evidence="2">Uncharacterized protein</fullName>
    </submittedName>
</protein>
<evidence type="ECO:0000313" key="3">
    <source>
        <dbReference type="Proteomes" id="UP000191987"/>
    </source>
</evidence>
<name>A0A1S7PU37_9HYPH</name>
<organism evidence="2 3">
    <name type="scientific">Agrobacterium deltaense Zutra 3/1</name>
    <dbReference type="NCBI Taxonomy" id="1183427"/>
    <lineage>
        <taxon>Bacteria</taxon>
        <taxon>Pseudomonadati</taxon>
        <taxon>Pseudomonadota</taxon>
        <taxon>Alphaproteobacteria</taxon>
        <taxon>Hyphomicrobiales</taxon>
        <taxon>Rhizobiaceae</taxon>
        <taxon>Rhizobium/Agrobacterium group</taxon>
        <taxon>Agrobacterium</taxon>
    </lineage>
</organism>
<gene>
    <name evidence="2" type="ORF">AGR7C_Cc180028</name>
</gene>
<evidence type="ECO:0000256" key="1">
    <source>
        <dbReference type="SAM" id="SignalP"/>
    </source>
</evidence>
<feature type="signal peptide" evidence="1">
    <location>
        <begin position="1"/>
        <end position="23"/>
    </location>
</feature>
<sequence>MKRLIPALLLLSWFGAMPLVARADVSSANQNESAAAFQGLDTLARETRAQGDLPRLSSPAHAKVLDRLWNVEATLGRQPYRSADVPALIAIGANAGAVLKTYALFTPQNGSLPDTAANTFKYQDEIARAGAYLLHVHAAQLEAITDFIAVLPADQMNKARRDGLRQMRLGIMEQFTGLTLMLRSPNLRSENRLILLNALNASAIPVVAATALADRTAMATQIDTILPELSGLEREKAQALKSLFMNQNCDGLCAMDQ</sequence>
<reference evidence="2 3" key="1">
    <citation type="submission" date="2016-01" db="EMBL/GenBank/DDBJ databases">
        <authorList>
            <person name="Oliw E.H."/>
        </authorList>
    </citation>
    <scope>NUCLEOTIDE SEQUENCE [LARGE SCALE GENOMIC DNA]</scope>
    <source>
        <strain evidence="2 3">Zutra 3-1</strain>
    </source>
</reference>
<proteinExistence type="predicted"/>
<accession>A0A1S7PU37</accession>
<feature type="chain" id="PRO_5013317896" evidence="1">
    <location>
        <begin position="24"/>
        <end position="257"/>
    </location>
</feature>
<dbReference type="AlphaFoldDB" id="A0A1S7PU37"/>
<evidence type="ECO:0000313" key="2">
    <source>
        <dbReference type="EMBL" id="CUX26101.1"/>
    </source>
</evidence>
<keyword evidence="1" id="KW-0732">Signal</keyword>
<dbReference type="EMBL" id="FBWG01000010">
    <property type="protein sequence ID" value="CUX26101.1"/>
    <property type="molecule type" value="Genomic_DNA"/>
</dbReference>